<evidence type="ECO:0000313" key="2">
    <source>
        <dbReference type="EMBL" id="BAD32093.1"/>
    </source>
</evidence>
<organism evidence="2">
    <name type="scientific">Oryza sativa subsp. japonica</name>
    <name type="common">Rice</name>
    <dbReference type="NCBI Taxonomy" id="39947"/>
    <lineage>
        <taxon>Eukaryota</taxon>
        <taxon>Viridiplantae</taxon>
        <taxon>Streptophyta</taxon>
        <taxon>Embryophyta</taxon>
        <taxon>Tracheophyta</taxon>
        <taxon>Spermatophyta</taxon>
        <taxon>Magnoliopsida</taxon>
        <taxon>Liliopsida</taxon>
        <taxon>Poales</taxon>
        <taxon>Poaceae</taxon>
        <taxon>BOP clade</taxon>
        <taxon>Oryzoideae</taxon>
        <taxon>Oryzeae</taxon>
        <taxon>Oryzinae</taxon>
        <taxon>Oryza</taxon>
        <taxon>Oryza sativa</taxon>
    </lineage>
</organism>
<feature type="compositionally biased region" description="Basic and acidic residues" evidence="1">
    <location>
        <begin position="1"/>
        <end position="10"/>
    </location>
</feature>
<protein>
    <submittedName>
        <fullName evidence="2">Uncharacterized protein</fullName>
    </submittedName>
</protein>
<proteinExistence type="predicted"/>
<sequence>MQNFLEKETTMPRNAGKTTHTGQEARAAGSEEAAVRTKTKEGVEGEAKDARSITSGDDRKSAN</sequence>
<dbReference type="AlphaFoldDB" id="Q69IV4"/>
<dbReference type="EMBL" id="AP006482">
    <property type="protein sequence ID" value="BAD32093.1"/>
    <property type="molecule type" value="Genomic_DNA"/>
</dbReference>
<evidence type="ECO:0000256" key="1">
    <source>
        <dbReference type="SAM" id="MobiDB-lite"/>
    </source>
</evidence>
<accession>Q69IV4</accession>
<name>Q69IV4_ORYSJ</name>
<feature type="region of interest" description="Disordered" evidence="1">
    <location>
        <begin position="1"/>
        <end position="63"/>
    </location>
</feature>
<gene>
    <name evidence="2" type="primary">B1101E07.123</name>
</gene>
<reference evidence="2" key="1">
    <citation type="journal article" date="2004" name="Plant Cell">
        <title>Composition and structure of the centromeric region of rice chromosome 8.</title>
        <authorList>
            <person name="Wu J."/>
            <person name="Yamagata H."/>
            <person name="Hayashi-Tsugane M."/>
            <person name="Hijishita S."/>
            <person name="Fujisawa M."/>
            <person name="Shibata M."/>
            <person name="Itoh Y."/>
            <person name="Nakamura M."/>
            <person name="Sakaguchi M."/>
            <person name="Yoshihara R."/>
            <person name="Kobayashi H."/>
            <person name="Itoh K."/>
            <person name="Karasawa W."/>
            <person name="Yamamoto M."/>
            <person name="Saji S."/>
            <person name="Katagiri S."/>
            <person name="Kanamori H."/>
            <person name="Namiki N."/>
            <person name="Katayose Y."/>
            <person name="Matsumoto T."/>
            <person name="Sasaki T."/>
        </authorList>
    </citation>
    <scope>NUCLEOTIDE SEQUENCE</scope>
</reference>
<feature type="compositionally biased region" description="Basic and acidic residues" evidence="1">
    <location>
        <begin position="33"/>
        <end position="63"/>
    </location>
</feature>